<gene>
    <name evidence="1" type="ORF">BDM02DRAFT_2419524</name>
</gene>
<dbReference type="EMBL" id="MU117966">
    <property type="protein sequence ID" value="KAF9652976.1"/>
    <property type="molecule type" value="Genomic_DNA"/>
</dbReference>
<comment type="caution">
    <text evidence="1">The sequence shown here is derived from an EMBL/GenBank/DDBJ whole genome shotgun (WGS) entry which is preliminary data.</text>
</comment>
<sequence>MDRGQCRLCRTPSRSSTAVRGLEHRVAENHPNLLETYLGYGQGTQHSNTIRYLILYKISPPGLPVGINNAFITATHGHPFLKHTVDSIKRFNLSRISLHVTDMFSAGCHYISTIHATHSHHSNLRVLPREYKLGVIPLPRSSDIWGLLRGITEVLLRLNY</sequence>
<proteinExistence type="predicted"/>
<reference evidence="1" key="2">
    <citation type="journal article" date="2020" name="Nat. Commun.">
        <title>Large-scale genome sequencing of mycorrhizal fungi provides insights into the early evolution of symbiotic traits.</title>
        <authorList>
            <person name="Miyauchi S."/>
            <person name="Kiss E."/>
            <person name="Kuo A."/>
            <person name="Drula E."/>
            <person name="Kohler A."/>
            <person name="Sanchez-Garcia M."/>
            <person name="Morin E."/>
            <person name="Andreopoulos B."/>
            <person name="Barry K.W."/>
            <person name="Bonito G."/>
            <person name="Buee M."/>
            <person name="Carver A."/>
            <person name="Chen C."/>
            <person name="Cichocki N."/>
            <person name="Clum A."/>
            <person name="Culley D."/>
            <person name="Crous P.W."/>
            <person name="Fauchery L."/>
            <person name="Girlanda M."/>
            <person name="Hayes R.D."/>
            <person name="Keri Z."/>
            <person name="LaButti K."/>
            <person name="Lipzen A."/>
            <person name="Lombard V."/>
            <person name="Magnuson J."/>
            <person name="Maillard F."/>
            <person name="Murat C."/>
            <person name="Nolan M."/>
            <person name="Ohm R.A."/>
            <person name="Pangilinan J."/>
            <person name="Pereira M.F."/>
            <person name="Perotto S."/>
            <person name="Peter M."/>
            <person name="Pfister S."/>
            <person name="Riley R."/>
            <person name="Sitrit Y."/>
            <person name="Stielow J.B."/>
            <person name="Szollosi G."/>
            <person name="Zifcakova L."/>
            <person name="Stursova M."/>
            <person name="Spatafora J.W."/>
            <person name="Tedersoo L."/>
            <person name="Vaario L.M."/>
            <person name="Yamada A."/>
            <person name="Yan M."/>
            <person name="Wang P."/>
            <person name="Xu J."/>
            <person name="Bruns T."/>
            <person name="Baldrian P."/>
            <person name="Vilgalys R."/>
            <person name="Dunand C."/>
            <person name="Henrissat B."/>
            <person name="Grigoriev I.V."/>
            <person name="Hibbett D."/>
            <person name="Nagy L.G."/>
            <person name="Martin F.M."/>
        </authorList>
    </citation>
    <scope>NUCLEOTIDE SEQUENCE</scope>
    <source>
        <strain evidence="1">P2</strain>
    </source>
</reference>
<dbReference type="Proteomes" id="UP000886501">
    <property type="component" value="Unassembled WGS sequence"/>
</dbReference>
<reference evidence="1" key="1">
    <citation type="submission" date="2019-10" db="EMBL/GenBank/DDBJ databases">
        <authorList>
            <consortium name="DOE Joint Genome Institute"/>
            <person name="Kuo A."/>
            <person name="Miyauchi S."/>
            <person name="Kiss E."/>
            <person name="Drula E."/>
            <person name="Kohler A."/>
            <person name="Sanchez-Garcia M."/>
            <person name="Andreopoulos B."/>
            <person name="Barry K.W."/>
            <person name="Bonito G."/>
            <person name="Buee M."/>
            <person name="Carver A."/>
            <person name="Chen C."/>
            <person name="Cichocki N."/>
            <person name="Clum A."/>
            <person name="Culley D."/>
            <person name="Crous P.W."/>
            <person name="Fauchery L."/>
            <person name="Girlanda M."/>
            <person name="Hayes R."/>
            <person name="Keri Z."/>
            <person name="Labutti K."/>
            <person name="Lipzen A."/>
            <person name="Lombard V."/>
            <person name="Magnuson J."/>
            <person name="Maillard F."/>
            <person name="Morin E."/>
            <person name="Murat C."/>
            <person name="Nolan M."/>
            <person name="Ohm R."/>
            <person name="Pangilinan J."/>
            <person name="Pereira M."/>
            <person name="Perotto S."/>
            <person name="Peter M."/>
            <person name="Riley R."/>
            <person name="Sitrit Y."/>
            <person name="Stielow B."/>
            <person name="Szollosi G."/>
            <person name="Zifcakova L."/>
            <person name="Stursova M."/>
            <person name="Spatafora J.W."/>
            <person name="Tedersoo L."/>
            <person name="Vaario L.-M."/>
            <person name="Yamada A."/>
            <person name="Yan M."/>
            <person name="Wang P."/>
            <person name="Xu J."/>
            <person name="Bruns T."/>
            <person name="Baldrian P."/>
            <person name="Vilgalys R."/>
            <person name="Henrissat B."/>
            <person name="Grigoriev I.V."/>
            <person name="Hibbett D."/>
            <person name="Nagy L.G."/>
            <person name="Martin F.M."/>
        </authorList>
    </citation>
    <scope>NUCLEOTIDE SEQUENCE</scope>
    <source>
        <strain evidence="1">P2</strain>
    </source>
</reference>
<protein>
    <submittedName>
        <fullName evidence="1">Uncharacterized protein</fullName>
    </submittedName>
</protein>
<organism evidence="1 2">
    <name type="scientific">Thelephora ganbajun</name>
    <name type="common">Ganba fungus</name>
    <dbReference type="NCBI Taxonomy" id="370292"/>
    <lineage>
        <taxon>Eukaryota</taxon>
        <taxon>Fungi</taxon>
        <taxon>Dikarya</taxon>
        <taxon>Basidiomycota</taxon>
        <taxon>Agaricomycotina</taxon>
        <taxon>Agaricomycetes</taxon>
        <taxon>Thelephorales</taxon>
        <taxon>Thelephoraceae</taxon>
        <taxon>Thelephora</taxon>
    </lineage>
</organism>
<name>A0ACB6ZU67_THEGA</name>
<evidence type="ECO:0000313" key="1">
    <source>
        <dbReference type="EMBL" id="KAF9652976.1"/>
    </source>
</evidence>
<evidence type="ECO:0000313" key="2">
    <source>
        <dbReference type="Proteomes" id="UP000886501"/>
    </source>
</evidence>
<accession>A0ACB6ZU67</accession>
<keyword evidence="2" id="KW-1185">Reference proteome</keyword>